<dbReference type="eggNOG" id="ENOG502Z9VF">
    <property type="taxonomic scope" value="Bacteria"/>
</dbReference>
<dbReference type="KEGG" id="sde:Sde_3856"/>
<proteinExistence type="predicted"/>
<dbReference type="Proteomes" id="UP000001947">
    <property type="component" value="Chromosome"/>
</dbReference>
<evidence type="ECO:0000313" key="2">
    <source>
        <dbReference type="Proteomes" id="UP000001947"/>
    </source>
</evidence>
<keyword evidence="2" id="KW-1185">Reference proteome</keyword>
<protein>
    <submittedName>
        <fullName evidence="1">Uncharacterized protein</fullName>
    </submittedName>
</protein>
<dbReference type="OrthoDB" id="6398615at2"/>
<dbReference type="HOGENOM" id="CLU_088846_0_0_6"/>
<dbReference type="GeneID" id="98615454"/>
<gene>
    <name evidence="1" type="ordered locus">Sde_3856</name>
</gene>
<dbReference type="AlphaFoldDB" id="Q21DW8"/>
<reference evidence="1 2" key="1">
    <citation type="journal article" date="2008" name="PLoS Genet.">
        <title>Complete genome sequence of the complex carbohydrate-degrading marine bacterium, Saccharophagus degradans strain 2-40 T.</title>
        <authorList>
            <person name="Weiner R.M."/>
            <person name="Taylor L.E.II."/>
            <person name="Henrissat B."/>
            <person name="Hauser L."/>
            <person name="Land M."/>
            <person name="Coutinho P.M."/>
            <person name="Rancurel C."/>
            <person name="Saunders E.H."/>
            <person name="Longmire A.G."/>
            <person name="Zhang H."/>
            <person name="Bayer E.A."/>
            <person name="Gilbert H.J."/>
            <person name="Larimer F."/>
            <person name="Zhulin I.B."/>
            <person name="Ekborg N.A."/>
            <person name="Lamed R."/>
            <person name="Richardson P.M."/>
            <person name="Borovok I."/>
            <person name="Hutcheson S."/>
        </authorList>
    </citation>
    <scope>NUCLEOTIDE SEQUENCE [LARGE SCALE GENOMIC DNA]</scope>
    <source>
        <strain evidence="2">2-40 / ATCC 43961 / DSM 17024</strain>
    </source>
</reference>
<organism evidence="1 2">
    <name type="scientific">Saccharophagus degradans (strain 2-40 / ATCC 43961 / DSM 17024)</name>
    <dbReference type="NCBI Taxonomy" id="203122"/>
    <lineage>
        <taxon>Bacteria</taxon>
        <taxon>Pseudomonadati</taxon>
        <taxon>Pseudomonadota</taxon>
        <taxon>Gammaproteobacteria</taxon>
        <taxon>Cellvibrionales</taxon>
        <taxon>Cellvibrionaceae</taxon>
        <taxon>Saccharophagus</taxon>
    </lineage>
</organism>
<accession>Q21DW8</accession>
<dbReference type="RefSeq" id="WP_011470326.1">
    <property type="nucleotide sequence ID" value="NC_007912.1"/>
</dbReference>
<sequence>MAKEESNQRIKFAYRLSGWSFDGGSKSLLRDQADKILPSEYTAEMESEIFCPVCYTILIRVPKDKDYFSNGRDAYFAHMGKYKEVKCDLRTMRPEGKRYDNYEEAQKAVDDEDLVVISGFLQQRPEAPEVPAGKYDETPVEDINGKLTEVPLGRHSGESFKLPSKITTVAGICRRFDENINRYYHFPNGKLAIRLIDLLHDVRDVTIEDEIPRLYFGIIKNIYCLAENPKPHNKRMTQLQCSSTVRDFRIKPTIEIAQQKGITETSIGRVVIMYGAVKEDGLGLGIENLKWGEFALLPRQYEGLLIT</sequence>
<dbReference type="EMBL" id="CP000282">
    <property type="protein sequence ID" value="ABD83111.1"/>
    <property type="molecule type" value="Genomic_DNA"/>
</dbReference>
<evidence type="ECO:0000313" key="1">
    <source>
        <dbReference type="EMBL" id="ABD83111.1"/>
    </source>
</evidence>
<name>Q21DW8_SACD2</name>